<protein>
    <submittedName>
        <fullName evidence="2">Uncharacterized protein</fullName>
    </submittedName>
</protein>
<evidence type="ECO:0000313" key="3">
    <source>
        <dbReference type="Proteomes" id="UP000629619"/>
    </source>
</evidence>
<keyword evidence="3" id="KW-1185">Reference proteome</keyword>
<dbReference type="AlphaFoldDB" id="A0A919KCG9"/>
<feature type="region of interest" description="Disordered" evidence="1">
    <location>
        <begin position="38"/>
        <end position="69"/>
    </location>
</feature>
<comment type="caution">
    <text evidence="2">The sequence shown here is derived from an EMBL/GenBank/DDBJ whole genome shotgun (WGS) entry which is preliminary data.</text>
</comment>
<reference evidence="2" key="1">
    <citation type="submission" date="2021-01" db="EMBL/GenBank/DDBJ databases">
        <title>Whole genome shotgun sequence of Actinoplanes siamensis NBRC 109076.</title>
        <authorList>
            <person name="Komaki H."/>
            <person name="Tamura T."/>
        </authorList>
    </citation>
    <scope>NUCLEOTIDE SEQUENCE</scope>
    <source>
        <strain evidence="2">NBRC 109076</strain>
    </source>
</reference>
<dbReference type="EMBL" id="BOMW01000008">
    <property type="protein sequence ID" value="GIF03241.1"/>
    <property type="molecule type" value="Genomic_DNA"/>
</dbReference>
<name>A0A919KCG9_9ACTN</name>
<gene>
    <name evidence="2" type="ORF">Asi03nite_07790</name>
</gene>
<sequence>MSVAVRDIWGAGRVGRAGGEKCVQVGWDTRECRERARWDSRHPRPTSRGGRTVFGRGMPGGVGGAARGG</sequence>
<evidence type="ECO:0000313" key="2">
    <source>
        <dbReference type="EMBL" id="GIF03241.1"/>
    </source>
</evidence>
<evidence type="ECO:0000256" key="1">
    <source>
        <dbReference type="SAM" id="MobiDB-lite"/>
    </source>
</evidence>
<dbReference type="Proteomes" id="UP000629619">
    <property type="component" value="Unassembled WGS sequence"/>
</dbReference>
<proteinExistence type="predicted"/>
<feature type="compositionally biased region" description="Gly residues" evidence="1">
    <location>
        <begin position="57"/>
        <end position="69"/>
    </location>
</feature>
<accession>A0A919KCG9</accession>
<organism evidence="2 3">
    <name type="scientific">Actinoplanes siamensis</name>
    <dbReference type="NCBI Taxonomy" id="1223317"/>
    <lineage>
        <taxon>Bacteria</taxon>
        <taxon>Bacillati</taxon>
        <taxon>Actinomycetota</taxon>
        <taxon>Actinomycetes</taxon>
        <taxon>Micromonosporales</taxon>
        <taxon>Micromonosporaceae</taxon>
        <taxon>Actinoplanes</taxon>
    </lineage>
</organism>